<evidence type="ECO:0000313" key="2">
    <source>
        <dbReference type="EMBL" id="CAI9771963.1"/>
    </source>
</evidence>
<reference evidence="2" key="1">
    <citation type="submission" date="2023-05" db="EMBL/GenBank/DDBJ databases">
        <authorList>
            <person name="Huff M."/>
        </authorList>
    </citation>
    <scope>NUCLEOTIDE SEQUENCE</scope>
</reference>
<keyword evidence="3" id="KW-1185">Reference proteome</keyword>
<sequence length="320" mass="35887">MNGQEQFLGAVLSAAQLPPVSPSCHGCPYTLLFEFQPERHFFEHLLRLGMFSKILGEEDQIENRESFRGCTTGKGWSPPEELWQLFHAPSRTPSSSSLSSDFRTISNIDMDSSRIVSNKLQSFPGTKVGKTNSGLVFVDGSGLEFELEDLLGASFVFLGDELHSFSSSFAAIIQNGIPIVVKKLGIWRGACKGCLADLDLENLVNPETLQTSCKNAGYHALEYLDTRQASQSYDVYRFGVLLLELLTGRSPLNRNLAHWAQLNARDGLNVLMYDVWILRNPIVKQEMWNMLEIALHCVEDKPENRPNMNYVVKMVELIVP</sequence>
<gene>
    <name evidence="2" type="ORF">FPE_LOCUS19393</name>
</gene>
<dbReference type="Gene3D" id="1.10.510.10">
    <property type="entry name" value="Transferase(Phosphotransferase) domain 1"/>
    <property type="match status" value="1"/>
</dbReference>
<dbReference type="InterPro" id="IPR050994">
    <property type="entry name" value="At_inactive_RLKs"/>
</dbReference>
<organism evidence="2 3">
    <name type="scientific">Fraxinus pennsylvanica</name>
    <dbReference type="NCBI Taxonomy" id="56036"/>
    <lineage>
        <taxon>Eukaryota</taxon>
        <taxon>Viridiplantae</taxon>
        <taxon>Streptophyta</taxon>
        <taxon>Embryophyta</taxon>
        <taxon>Tracheophyta</taxon>
        <taxon>Spermatophyta</taxon>
        <taxon>Magnoliopsida</taxon>
        <taxon>eudicotyledons</taxon>
        <taxon>Gunneridae</taxon>
        <taxon>Pentapetalae</taxon>
        <taxon>asterids</taxon>
        <taxon>lamiids</taxon>
        <taxon>Lamiales</taxon>
        <taxon>Oleaceae</taxon>
        <taxon>Oleeae</taxon>
        <taxon>Fraxinus</taxon>
    </lineage>
</organism>
<dbReference type="SUPFAM" id="SSF56112">
    <property type="entry name" value="Protein kinase-like (PK-like)"/>
    <property type="match status" value="1"/>
</dbReference>
<dbReference type="Proteomes" id="UP000834106">
    <property type="component" value="Chromosome 12"/>
</dbReference>
<feature type="domain" description="Protein kinase" evidence="1">
    <location>
        <begin position="195"/>
        <end position="313"/>
    </location>
</feature>
<dbReference type="GO" id="GO:0004672">
    <property type="term" value="F:protein kinase activity"/>
    <property type="evidence" value="ECO:0007669"/>
    <property type="project" value="InterPro"/>
</dbReference>
<proteinExistence type="predicted"/>
<accession>A0AAD1ZMM8</accession>
<dbReference type="AlphaFoldDB" id="A0AAD1ZMM8"/>
<protein>
    <recommendedName>
        <fullName evidence="1">Protein kinase domain-containing protein</fullName>
    </recommendedName>
</protein>
<dbReference type="InterPro" id="IPR000719">
    <property type="entry name" value="Prot_kinase_dom"/>
</dbReference>
<dbReference type="Pfam" id="PF00069">
    <property type="entry name" value="Pkinase"/>
    <property type="match status" value="1"/>
</dbReference>
<dbReference type="PANTHER" id="PTHR48010">
    <property type="entry name" value="OS05G0588300 PROTEIN"/>
    <property type="match status" value="1"/>
</dbReference>
<dbReference type="PANTHER" id="PTHR48010:SF1">
    <property type="entry name" value="PROTEIN KINASE DOMAIN-CONTAINING PROTEIN"/>
    <property type="match status" value="1"/>
</dbReference>
<dbReference type="EMBL" id="OU503047">
    <property type="protein sequence ID" value="CAI9771963.1"/>
    <property type="molecule type" value="Genomic_DNA"/>
</dbReference>
<dbReference type="GO" id="GO:0005524">
    <property type="term" value="F:ATP binding"/>
    <property type="evidence" value="ECO:0007669"/>
    <property type="project" value="InterPro"/>
</dbReference>
<dbReference type="InterPro" id="IPR011009">
    <property type="entry name" value="Kinase-like_dom_sf"/>
</dbReference>
<evidence type="ECO:0000313" key="3">
    <source>
        <dbReference type="Proteomes" id="UP000834106"/>
    </source>
</evidence>
<evidence type="ECO:0000259" key="1">
    <source>
        <dbReference type="Pfam" id="PF00069"/>
    </source>
</evidence>
<name>A0AAD1ZMM8_9LAMI</name>